<evidence type="ECO:0000256" key="3">
    <source>
        <dbReference type="SAM" id="MobiDB-lite"/>
    </source>
</evidence>
<keyword evidence="2" id="KW-0804">Transcription</keyword>
<dbReference type="Pfam" id="PF25873">
    <property type="entry name" value="WHD_MalT"/>
    <property type="match status" value="1"/>
</dbReference>
<evidence type="ECO:0000256" key="1">
    <source>
        <dbReference type="ARBA" id="ARBA00023015"/>
    </source>
</evidence>
<evidence type="ECO:0000256" key="2">
    <source>
        <dbReference type="ARBA" id="ARBA00023163"/>
    </source>
</evidence>
<dbReference type="Proteomes" id="UP000460221">
    <property type="component" value="Unassembled WGS sequence"/>
</dbReference>
<evidence type="ECO:0000259" key="4">
    <source>
        <dbReference type="SMART" id="SM01043"/>
    </source>
</evidence>
<dbReference type="SMART" id="SM01043">
    <property type="entry name" value="BTAD"/>
    <property type="match status" value="1"/>
</dbReference>
<feature type="domain" description="Bacterial transcriptional activator" evidence="4">
    <location>
        <begin position="755"/>
        <end position="894"/>
    </location>
</feature>
<evidence type="ECO:0000313" key="5">
    <source>
        <dbReference type="EMBL" id="MTD12472.1"/>
    </source>
</evidence>
<reference evidence="5 6" key="1">
    <citation type="submission" date="2019-11" db="EMBL/GenBank/DDBJ databases">
        <authorList>
            <person name="Jiang L.-Q."/>
        </authorList>
    </citation>
    <scope>NUCLEOTIDE SEQUENCE [LARGE SCALE GENOMIC DNA]</scope>
    <source>
        <strain evidence="5 6">YIM 132087</strain>
    </source>
</reference>
<dbReference type="InterPro" id="IPR059106">
    <property type="entry name" value="WHD_MalT"/>
</dbReference>
<feature type="region of interest" description="Disordered" evidence="3">
    <location>
        <begin position="636"/>
        <end position="658"/>
    </location>
</feature>
<dbReference type="AlphaFoldDB" id="A0A7K1FED9"/>
<dbReference type="InterPro" id="IPR011990">
    <property type="entry name" value="TPR-like_helical_dom_sf"/>
</dbReference>
<comment type="caution">
    <text evidence="5">The sequence shown here is derived from an EMBL/GenBank/DDBJ whole genome shotgun (WGS) entry which is preliminary data.</text>
</comment>
<dbReference type="PANTHER" id="PTHR35807">
    <property type="entry name" value="TRANSCRIPTIONAL REGULATOR REDD-RELATED"/>
    <property type="match status" value="1"/>
</dbReference>
<sequence>MPHIETAALLAESLHDRAGTIVLDEVEHLEHAPEAALTLSRFLRSLPDEVRVVLISRRDFPLRLGGRLDVGGVGRLEERELAFDVAEAAELYGVLDHGSGTPAEAVAAAGGWISGILFQAWRLPEHAYGSGGESGALNSYLAAEIMSDLSPALQWFLVATSVFDTVTADDAAAVGVPEATSTLATFRGRFLPLWTSEDGSELRCHPMFRQYLRRQLDESGAAAGVHRRHALRLLRSGRAADAVRAAQDAGDDDVFREAVVRAVPEALARGDVRVVAGWLGRISSAAIAATTTLTRAQLVVAVDDESWSDGARIADRLLVLLHSSAPRGELEPGLAGTIAACYSHEGRQQDAMTVLDRSRPGTITAAWRSGLGLDAAGTLDHYRDRSPDCGEVVDGMLHRFDLMHGRLGELVNRRPAPWNASRSSRVAALRASGRLHDAEELISEWTDPGKSPALSRMRVELLLDLGRVDEAVALLSATTDRARSASRYCEHLHLLLEAAVSLRHLDDIPRARRALGLVESDPTARQHRRVMEQLPLWLGLADLKEGRHESAQAHLATALDYMLAWDRQLHVPSAAVYLAEAAWHTGDEEVMAAAAAAALRAAEIQGSDHLLLQALREFPLVLSRLVDASPEADSPWHRLGHGLRPTETVPAVDHDGSGPTVRVHEMDDVVVEVDGRPVSLRLRRSVELLCFLALAAHRAGVARSTVLRELFDDRTDDSAQAYLRRALGEIRSTIGDTCLEVTASTVRWRWAPIRSDWEDLRRRSREASLVRGPSRYPALSDALATGSGVYLPDSAAGWATEVRREAADLQEELLHRVAETAYETGDLINAERQVRTLLDTSPYRESAWRLAMRIAGDLGDDDRVIEIFRSCRHRLAELSVEPARSTTQLLERLRR</sequence>
<dbReference type="InterPro" id="IPR036388">
    <property type="entry name" value="WH-like_DNA-bd_sf"/>
</dbReference>
<name>A0A7K1FED9_9ACTN</name>
<dbReference type="Gene3D" id="1.10.10.10">
    <property type="entry name" value="Winged helix-like DNA-binding domain superfamily/Winged helix DNA-binding domain"/>
    <property type="match status" value="1"/>
</dbReference>
<dbReference type="InterPro" id="IPR005158">
    <property type="entry name" value="BTAD"/>
</dbReference>
<dbReference type="PANTHER" id="PTHR35807:SF1">
    <property type="entry name" value="TRANSCRIPTIONAL REGULATOR REDD"/>
    <property type="match status" value="1"/>
</dbReference>
<dbReference type="GO" id="GO:0003677">
    <property type="term" value="F:DNA binding"/>
    <property type="evidence" value="ECO:0007669"/>
    <property type="project" value="TreeGrafter"/>
</dbReference>
<dbReference type="Gene3D" id="1.25.40.10">
    <property type="entry name" value="Tetratricopeptide repeat domain"/>
    <property type="match status" value="1"/>
</dbReference>
<evidence type="ECO:0000313" key="6">
    <source>
        <dbReference type="Proteomes" id="UP000460221"/>
    </source>
</evidence>
<keyword evidence="1" id="KW-0805">Transcription regulation</keyword>
<gene>
    <name evidence="5" type="ORF">GIS00_00755</name>
</gene>
<dbReference type="EMBL" id="WLYK01000001">
    <property type="protein sequence ID" value="MTD12472.1"/>
    <property type="molecule type" value="Genomic_DNA"/>
</dbReference>
<organism evidence="5 6">
    <name type="scientific">Nakamurella alba</name>
    <dbReference type="NCBI Taxonomy" id="2665158"/>
    <lineage>
        <taxon>Bacteria</taxon>
        <taxon>Bacillati</taxon>
        <taxon>Actinomycetota</taxon>
        <taxon>Actinomycetes</taxon>
        <taxon>Nakamurellales</taxon>
        <taxon>Nakamurellaceae</taxon>
        <taxon>Nakamurella</taxon>
    </lineage>
</organism>
<keyword evidence="6" id="KW-1185">Reference proteome</keyword>
<accession>A0A7K1FED9</accession>
<protein>
    <recommendedName>
        <fullName evidence="4">Bacterial transcriptional activator domain-containing protein</fullName>
    </recommendedName>
</protein>
<dbReference type="Pfam" id="PF03704">
    <property type="entry name" value="BTAD"/>
    <property type="match status" value="1"/>
</dbReference>
<dbReference type="SUPFAM" id="SSF48452">
    <property type="entry name" value="TPR-like"/>
    <property type="match status" value="1"/>
</dbReference>
<dbReference type="InterPro" id="IPR051677">
    <property type="entry name" value="AfsR-DnrI-RedD_regulator"/>
</dbReference>
<dbReference type="GO" id="GO:0006355">
    <property type="term" value="P:regulation of DNA-templated transcription"/>
    <property type="evidence" value="ECO:0007669"/>
    <property type="project" value="TreeGrafter"/>
</dbReference>
<proteinExistence type="predicted"/>